<evidence type="ECO:0000256" key="1">
    <source>
        <dbReference type="SAM" id="MobiDB-lite"/>
    </source>
</evidence>
<proteinExistence type="predicted"/>
<feature type="region of interest" description="Disordered" evidence="1">
    <location>
        <begin position="70"/>
        <end position="89"/>
    </location>
</feature>
<protein>
    <submittedName>
        <fullName evidence="2">Uncharacterized protein</fullName>
    </submittedName>
</protein>
<organism evidence="2 3">
    <name type="scientific">Shewanella colwelliana</name>
    <name type="common">Alteromonas colwelliana</name>
    <dbReference type="NCBI Taxonomy" id="23"/>
    <lineage>
        <taxon>Bacteria</taxon>
        <taxon>Pseudomonadati</taxon>
        <taxon>Pseudomonadota</taxon>
        <taxon>Gammaproteobacteria</taxon>
        <taxon>Alteromonadales</taxon>
        <taxon>Shewanellaceae</taxon>
        <taxon>Shewanella</taxon>
    </lineage>
</organism>
<keyword evidence="3" id="KW-1185">Reference proteome</keyword>
<name>A0ABQ4NZF9_SHECO</name>
<dbReference type="Proteomes" id="UP000773469">
    <property type="component" value="Unassembled WGS sequence"/>
</dbReference>
<dbReference type="EMBL" id="BPEU01000011">
    <property type="protein sequence ID" value="GIU40473.1"/>
    <property type="molecule type" value="Genomic_DNA"/>
</dbReference>
<comment type="caution">
    <text evidence="2">The sequence shown here is derived from an EMBL/GenBank/DDBJ whole genome shotgun (WGS) entry which is preliminary data.</text>
</comment>
<feature type="compositionally biased region" description="Basic and acidic residues" evidence="1">
    <location>
        <begin position="70"/>
        <end position="85"/>
    </location>
</feature>
<accession>A0ABQ4NZF9</accession>
<evidence type="ECO:0000313" key="3">
    <source>
        <dbReference type="Proteomes" id="UP000773469"/>
    </source>
</evidence>
<sequence>MLLRLIFRKQSMDLQPVQTLKWQWLVQKQVEFYKKRSSFNPFDVYSSWLLVWTAESLQLFCCSFISAFDEPSKKRNKKESEKDETQGYQGVQLHDEKYYSLMKYDSWDFFVTTHTLTDCGLPEVDNGLHCGFIYY</sequence>
<reference evidence="2 3" key="1">
    <citation type="submission" date="2021-05" db="EMBL/GenBank/DDBJ databases">
        <title>Molecular characterization for Shewanella algae harboring chromosomal blaOXA-55-like strains isolated from clinical and environment sample.</title>
        <authorList>
            <person name="Ohama Y."/>
            <person name="Aoki K."/>
            <person name="Harada S."/>
            <person name="Moriya K."/>
            <person name="Ishii Y."/>
            <person name="Tateda K."/>
        </authorList>
    </citation>
    <scope>NUCLEOTIDE SEQUENCE [LARGE SCALE GENOMIC DNA]</scope>
    <source>
        <strain evidence="2 3">MBTL60-118</strain>
    </source>
</reference>
<evidence type="ECO:0000313" key="2">
    <source>
        <dbReference type="EMBL" id="GIU40473.1"/>
    </source>
</evidence>
<gene>
    <name evidence="2" type="ORF">TUM3794_18470</name>
</gene>